<dbReference type="InterPro" id="IPR036249">
    <property type="entry name" value="Thioredoxin-like_sf"/>
</dbReference>
<dbReference type="InterPro" id="IPR018247">
    <property type="entry name" value="EF_Hand_1_Ca_BS"/>
</dbReference>
<dbReference type="OrthoDB" id="189920at2759"/>
<sequence>MIRSFSSSGSTVVRQTGSTQTVRMQSITTSSVRRYQKTESTVISTGGWSQQFSATSIGHQWADQDRAFMLTEPRIMANEVLQKLESIKITEEDCALTRQKIDYILCEIKTMTEEEIKAAHTKFMEICPNGKMTRTMFANVLQEVFSEGNASDYCRYAFKLFDRDNNGTLSFTEFVFAMQIYSSNDLEDSLGLVFDIFDCDKSGTIDKKEIVQMIIATSALTDNSLEIQDAKNLTKQIMQSCDVRRVGKITKTEFVNGCKNLSEYCKVLVPGYDEDDYVATTSVLTELLGEQLLQHDTHGSTGTSKYIATSELGYKIIGLYFSGHWCPPSRDFTPKLVEAYKSIDHSMQDKFDIVLVSSDNDQNAFDHYFQEMPWKALPFSDRTRKQALVKKFNVKRIPCLIVLSSSGEVLTSKGVAEINAYGADSIRRWLQVSSQLQTITKCGEKFGGLTGGHSFDDFITNNLNSSYYLRGMISGLKKYPLDWCQFCYSSSNDNDKEIIIESELQGTYETDDVIERFIIEKNERINKIQVIVDHVMVYVNDAEKVIPLVRGIRLFTTHGRASESIDHLKGILYTEELSGYFVGYVTGRSGALIDQLQFHWYPNTIS</sequence>
<dbReference type="SMART" id="SM00054">
    <property type="entry name" value="EFh"/>
    <property type="match status" value="3"/>
</dbReference>
<comment type="catalytic activity">
    <reaction evidence="8">
        <text>[protein]-dithiol + NADP(+) = [protein]-disulfide + NADPH + H(+)</text>
        <dbReference type="Rhea" id="RHEA:18753"/>
        <dbReference type="Rhea" id="RHEA-COMP:10593"/>
        <dbReference type="Rhea" id="RHEA-COMP:10594"/>
        <dbReference type="ChEBI" id="CHEBI:15378"/>
        <dbReference type="ChEBI" id="CHEBI:29950"/>
        <dbReference type="ChEBI" id="CHEBI:50058"/>
        <dbReference type="ChEBI" id="CHEBI:57783"/>
        <dbReference type="ChEBI" id="CHEBI:58349"/>
        <dbReference type="EC" id="1.8.1.8"/>
    </reaction>
</comment>
<dbReference type="AlphaFoldDB" id="A0A815SD80"/>
<dbReference type="Pfam" id="PF13905">
    <property type="entry name" value="Thioredoxin_8"/>
    <property type="match status" value="1"/>
</dbReference>
<keyword evidence="3" id="KW-0106">Calcium</keyword>
<evidence type="ECO:0000313" key="12">
    <source>
        <dbReference type="EMBL" id="CAF1488635.1"/>
    </source>
</evidence>
<feature type="region of interest" description="Disordered" evidence="9">
    <location>
        <begin position="1"/>
        <end position="25"/>
    </location>
</feature>
<dbReference type="PRINTS" id="PR00450">
    <property type="entry name" value="RECOVERIN"/>
</dbReference>
<dbReference type="Gene3D" id="3.40.30.10">
    <property type="entry name" value="Glutaredoxin"/>
    <property type="match status" value="1"/>
</dbReference>
<dbReference type="PANTHER" id="PTHR13871:SF96">
    <property type="entry name" value="THIOREDOXIN DOMAIN-CONTAINING PROTEIN"/>
    <property type="match status" value="1"/>
</dbReference>
<evidence type="ECO:0000256" key="9">
    <source>
        <dbReference type="SAM" id="MobiDB-lite"/>
    </source>
</evidence>
<dbReference type="EC" id="1.8.1.8" evidence="1"/>
<evidence type="ECO:0000256" key="5">
    <source>
        <dbReference type="ARBA" id="ARBA00023027"/>
    </source>
</evidence>
<dbReference type="SUPFAM" id="SSF51101">
    <property type="entry name" value="Mannose-binding lectins"/>
    <property type="match status" value="1"/>
</dbReference>
<evidence type="ECO:0000256" key="6">
    <source>
        <dbReference type="ARBA" id="ARBA00025782"/>
    </source>
</evidence>
<dbReference type="Proteomes" id="UP000663852">
    <property type="component" value="Unassembled WGS sequence"/>
</dbReference>
<evidence type="ECO:0000256" key="4">
    <source>
        <dbReference type="ARBA" id="ARBA00023002"/>
    </source>
</evidence>
<feature type="domain" description="EF-hand" evidence="10">
    <location>
        <begin position="185"/>
        <end position="220"/>
    </location>
</feature>
<dbReference type="EMBL" id="CAJNOJ010000576">
    <property type="protein sequence ID" value="CAF1488635.1"/>
    <property type="molecule type" value="Genomic_DNA"/>
</dbReference>
<dbReference type="SUPFAM" id="SSF52833">
    <property type="entry name" value="Thioredoxin-like"/>
    <property type="match status" value="1"/>
</dbReference>
<keyword evidence="5" id="KW-0520">NAD</keyword>
<evidence type="ECO:0000259" key="10">
    <source>
        <dbReference type="PROSITE" id="PS50222"/>
    </source>
</evidence>
<name>A0A815SD80_ADIRI</name>
<dbReference type="PROSITE" id="PS50222">
    <property type="entry name" value="EF_HAND_2"/>
    <property type="match status" value="2"/>
</dbReference>
<proteinExistence type="inferred from homology"/>
<dbReference type="InterPro" id="IPR013766">
    <property type="entry name" value="Thioredoxin_domain"/>
</dbReference>
<comment type="similarity">
    <text evidence="6">Belongs to the nucleoredoxin family.</text>
</comment>
<evidence type="ECO:0000313" key="13">
    <source>
        <dbReference type="Proteomes" id="UP000663852"/>
    </source>
</evidence>
<dbReference type="PROSITE" id="PS00018">
    <property type="entry name" value="EF_HAND_1"/>
    <property type="match status" value="2"/>
</dbReference>
<dbReference type="PANTHER" id="PTHR13871">
    <property type="entry name" value="THIOREDOXIN"/>
    <property type="match status" value="1"/>
</dbReference>
<dbReference type="Pfam" id="PF13833">
    <property type="entry name" value="EF-hand_8"/>
    <property type="match status" value="1"/>
</dbReference>
<keyword evidence="2" id="KW-0677">Repeat</keyword>
<dbReference type="GO" id="GO:0005509">
    <property type="term" value="F:calcium ion binding"/>
    <property type="evidence" value="ECO:0007669"/>
    <property type="project" value="InterPro"/>
</dbReference>
<dbReference type="InterPro" id="IPR012336">
    <property type="entry name" value="Thioredoxin-like_fold"/>
</dbReference>
<evidence type="ECO:0000256" key="3">
    <source>
        <dbReference type="ARBA" id="ARBA00022837"/>
    </source>
</evidence>
<evidence type="ECO:0000259" key="11">
    <source>
        <dbReference type="PROSITE" id="PS51352"/>
    </source>
</evidence>
<evidence type="ECO:0000256" key="7">
    <source>
        <dbReference type="ARBA" id="ARBA00047388"/>
    </source>
</evidence>
<dbReference type="InterPro" id="IPR002048">
    <property type="entry name" value="EF_hand_dom"/>
</dbReference>
<accession>A0A815SD80</accession>
<dbReference type="Pfam" id="PF13202">
    <property type="entry name" value="EF-hand_5"/>
    <property type="match status" value="1"/>
</dbReference>
<comment type="catalytic activity">
    <reaction evidence="7">
        <text>[protein]-dithiol + NAD(+) = [protein]-disulfide + NADH + H(+)</text>
        <dbReference type="Rhea" id="RHEA:18749"/>
        <dbReference type="Rhea" id="RHEA-COMP:10593"/>
        <dbReference type="Rhea" id="RHEA-COMP:10594"/>
        <dbReference type="ChEBI" id="CHEBI:15378"/>
        <dbReference type="ChEBI" id="CHEBI:29950"/>
        <dbReference type="ChEBI" id="CHEBI:50058"/>
        <dbReference type="ChEBI" id="CHEBI:57540"/>
        <dbReference type="ChEBI" id="CHEBI:57945"/>
        <dbReference type="EC" id="1.8.1.8"/>
    </reaction>
</comment>
<keyword evidence="4" id="KW-0560">Oxidoreductase</keyword>
<gene>
    <name evidence="12" type="ORF">EDS130_LOCUS41883</name>
</gene>
<comment type="caution">
    <text evidence="12">The sequence shown here is derived from an EMBL/GenBank/DDBJ whole genome shotgun (WGS) entry which is preliminary data.</text>
</comment>
<dbReference type="InterPro" id="IPR036404">
    <property type="entry name" value="Jacalin-like_lectin_dom_sf"/>
</dbReference>
<dbReference type="GO" id="GO:0047134">
    <property type="term" value="F:protein-disulfide reductase [NAD(P)H] activity"/>
    <property type="evidence" value="ECO:0007669"/>
    <property type="project" value="UniProtKB-EC"/>
</dbReference>
<dbReference type="PROSITE" id="PS51352">
    <property type="entry name" value="THIOREDOXIN_2"/>
    <property type="match status" value="1"/>
</dbReference>
<dbReference type="Gene3D" id="1.10.238.10">
    <property type="entry name" value="EF-hand"/>
    <property type="match status" value="1"/>
</dbReference>
<dbReference type="SUPFAM" id="SSF47473">
    <property type="entry name" value="EF-hand"/>
    <property type="match status" value="1"/>
</dbReference>
<reference evidence="12" key="1">
    <citation type="submission" date="2021-02" db="EMBL/GenBank/DDBJ databases">
        <authorList>
            <person name="Nowell W R."/>
        </authorList>
    </citation>
    <scope>NUCLEOTIDE SEQUENCE</scope>
</reference>
<protein>
    <recommendedName>
        <fullName evidence="1">protein-disulfide reductase</fullName>
        <ecNumber evidence="1">1.8.1.8</ecNumber>
    </recommendedName>
</protein>
<dbReference type="InterPro" id="IPR052259">
    <property type="entry name" value="Nucleoredoxin-like"/>
</dbReference>
<evidence type="ECO:0000256" key="1">
    <source>
        <dbReference type="ARBA" id="ARBA00012612"/>
    </source>
</evidence>
<evidence type="ECO:0000256" key="2">
    <source>
        <dbReference type="ARBA" id="ARBA00022737"/>
    </source>
</evidence>
<dbReference type="InterPro" id="IPR011992">
    <property type="entry name" value="EF-hand-dom_pair"/>
</dbReference>
<feature type="domain" description="Thioredoxin" evidence="11">
    <location>
        <begin position="286"/>
        <end position="435"/>
    </location>
</feature>
<feature type="domain" description="EF-hand" evidence="10">
    <location>
        <begin position="149"/>
        <end position="184"/>
    </location>
</feature>
<evidence type="ECO:0000256" key="8">
    <source>
        <dbReference type="ARBA" id="ARBA00047804"/>
    </source>
</evidence>
<dbReference type="CDD" id="cd00051">
    <property type="entry name" value="EFh"/>
    <property type="match status" value="1"/>
</dbReference>
<organism evidence="12 13">
    <name type="scientific">Adineta ricciae</name>
    <name type="common">Rotifer</name>
    <dbReference type="NCBI Taxonomy" id="249248"/>
    <lineage>
        <taxon>Eukaryota</taxon>
        <taxon>Metazoa</taxon>
        <taxon>Spiralia</taxon>
        <taxon>Gnathifera</taxon>
        <taxon>Rotifera</taxon>
        <taxon>Eurotatoria</taxon>
        <taxon>Bdelloidea</taxon>
        <taxon>Adinetida</taxon>
        <taxon>Adinetidae</taxon>
        <taxon>Adineta</taxon>
    </lineage>
</organism>